<feature type="compositionally biased region" description="Low complexity" evidence="1">
    <location>
        <begin position="123"/>
        <end position="147"/>
    </location>
</feature>
<name>A0A7S3NZR1_9STRA</name>
<feature type="region of interest" description="Disordered" evidence="1">
    <location>
        <begin position="475"/>
        <end position="545"/>
    </location>
</feature>
<evidence type="ECO:0000256" key="2">
    <source>
        <dbReference type="SAM" id="Phobius"/>
    </source>
</evidence>
<feature type="signal peptide" evidence="3">
    <location>
        <begin position="1"/>
        <end position="25"/>
    </location>
</feature>
<proteinExistence type="predicted"/>
<organism evidence="4">
    <name type="scientific">Amphora coffeiformis</name>
    <dbReference type="NCBI Taxonomy" id="265554"/>
    <lineage>
        <taxon>Eukaryota</taxon>
        <taxon>Sar</taxon>
        <taxon>Stramenopiles</taxon>
        <taxon>Ochrophyta</taxon>
        <taxon>Bacillariophyta</taxon>
        <taxon>Bacillariophyceae</taxon>
        <taxon>Bacillariophycidae</taxon>
        <taxon>Thalassiophysales</taxon>
        <taxon>Catenulaceae</taxon>
        <taxon>Amphora</taxon>
    </lineage>
</organism>
<evidence type="ECO:0000313" key="4">
    <source>
        <dbReference type="EMBL" id="CAE0402020.1"/>
    </source>
</evidence>
<evidence type="ECO:0000256" key="1">
    <source>
        <dbReference type="SAM" id="MobiDB-lite"/>
    </source>
</evidence>
<keyword evidence="2" id="KW-1133">Transmembrane helix</keyword>
<feature type="region of interest" description="Disordered" evidence="1">
    <location>
        <begin position="184"/>
        <end position="203"/>
    </location>
</feature>
<dbReference type="AlphaFoldDB" id="A0A7S3NZR1"/>
<keyword evidence="2" id="KW-0472">Membrane</keyword>
<keyword evidence="2" id="KW-0812">Transmembrane</keyword>
<feature type="chain" id="PRO_5031068547" evidence="3">
    <location>
        <begin position="26"/>
        <end position="545"/>
    </location>
</feature>
<evidence type="ECO:0000256" key="3">
    <source>
        <dbReference type="SAM" id="SignalP"/>
    </source>
</evidence>
<feature type="compositionally biased region" description="Acidic residues" evidence="1">
    <location>
        <begin position="516"/>
        <end position="525"/>
    </location>
</feature>
<reference evidence="4" key="1">
    <citation type="submission" date="2021-01" db="EMBL/GenBank/DDBJ databases">
        <authorList>
            <person name="Corre E."/>
            <person name="Pelletier E."/>
            <person name="Niang G."/>
            <person name="Scheremetjew M."/>
            <person name="Finn R."/>
            <person name="Kale V."/>
            <person name="Holt S."/>
            <person name="Cochrane G."/>
            <person name="Meng A."/>
            <person name="Brown T."/>
            <person name="Cohen L."/>
        </authorList>
    </citation>
    <scope>NUCLEOTIDE SEQUENCE</scope>
    <source>
        <strain evidence="4">CCMP127</strain>
    </source>
</reference>
<dbReference type="EMBL" id="HBIM01000357">
    <property type="protein sequence ID" value="CAE0402020.1"/>
    <property type="molecule type" value="Transcribed_RNA"/>
</dbReference>
<sequence>MKFVQAIRHVHVVCLLVLAGRQVEAGMSTKKSKMSKSEKSGKSMNYMYSKKGMGKSSKDPEPGATHAGANVFEKMSEKSSMSMMSMSYKGDGTYIYPTMSSMSTKGTKGADSYSMKSEKSGSKKSTMSESMSGKGKGGSMSIRMMSGKGKGKGKGKGGAIYDTQAPTTPMVNETASPTEPLIITRSPTVPSQAPVTSPPTRSPTAPPFVEANELCEPNEDGVYGTTEGTVEIVDFAYALETLPGTTDAEVEQIIDDLEGEIAASVIRRLAPECDDEAARRLAQQENQDETTNLLSLVEPSPVSQRRLAQVLVGLSPKPDDERLTDRECDKDVGENRCDLVSAKLTIYYIDDGTRRLVQESITEVLSRRAQASIVDQVEGAIQLGMNNGEFDDNEGRTSESVVSVEWVSLDDISDRDVGPGDNSDDGLDLLWIIIICAGGFAVILLILAVFLCTRRASSVDNDVARRDIKADQVSNALSAGGGPPSNVYGGAPPSTGYGGSSPYGAPNANYAQNEESSVEEEEEESERQLGRFRQSTGSDSGKRSV</sequence>
<keyword evidence="3" id="KW-0732">Signal</keyword>
<accession>A0A7S3NZR1</accession>
<feature type="transmembrane region" description="Helical" evidence="2">
    <location>
        <begin position="429"/>
        <end position="451"/>
    </location>
</feature>
<protein>
    <submittedName>
        <fullName evidence="4">Uncharacterized protein</fullName>
    </submittedName>
</protein>
<feature type="region of interest" description="Disordered" evidence="1">
    <location>
        <begin position="103"/>
        <end position="157"/>
    </location>
</feature>
<gene>
    <name evidence="4" type="ORF">ACOF00016_LOCUS315</name>
</gene>